<proteinExistence type="predicted"/>
<evidence type="ECO:0000313" key="2">
    <source>
        <dbReference type="Proteomes" id="UP001168096"/>
    </source>
</evidence>
<dbReference type="EMBL" id="JASNRB020000028">
    <property type="protein sequence ID" value="MFJ1471874.1"/>
    <property type="molecule type" value="Genomic_DNA"/>
</dbReference>
<reference evidence="1" key="1">
    <citation type="submission" date="2024-11" db="EMBL/GenBank/DDBJ databases">
        <title>Description of Massilia orientalis sp. nov., isolated from rhizosphere soil of Ageratina adenophora.</title>
        <authorList>
            <person name="Wang Y."/>
        </authorList>
    </citation>
    <scope>NUCLEOTIDE SEQUENCE</scope>
    <source>
        <strain evidence="1">YIM B02787</strain>
    </source>
</reference>
<protein>
    <submittedName>
        <fullName evidence="1">Uncharacterized protein</fullName>
    </submittedName>
</protein>
<organism evidence="1 2">
    <name type="scientific">Massilia orientalis</name>
    <dbReference type="NCBI Taxonomy" id="3050128"/>
    <lineage>
        <taxon>Bacteria</taxon>
        <taxon>Pseudomonadati</taxon>
        <taxon>Pseudomonadota</taxon>
        <taxon>Betaproteobacteria</taxon>
        <taxon>Burkholderiales</taxon>
        <taxon>Oxalobacteraceae</taxon>
        <taxon>Telluria group</taxon>
        <taxon>Massilia</taxon>
    </lineage>
</organism>
<evidence type="ECO:0000313" key="1">
    <source>
        <dbReference type="EMBL" id="MFJ1471874.1"/>
    </source>
</evidence>
<comment type="caution">
    <text evidence="1">The sequence shown here is derived from an EMBL/GenBank/DDBJ whole genome shotgun (WGS) entry which is preliminary data.</text>
</comment>
<keyword evidence="2" id="KW-1185">Reference proteome</keyword>
<sequence length="195" mass="20909">MKTTLTSPLLRLRLMLLRANPLVAAAGILVFVMAGALAWTLHAVWAMERAQEARAAQAKQQAQAATAPAPASAPAPVPVQAPDNLAAFYGALGVRGSAEQQVKTLFGLATKSGLVLRQGEYKPGYDRNAKVYTYQVNLPVKGSYAAIWQFAMAALRTIPFASLDEITFHRDAIGDATVDARLKLTLYLRDGTDPS</sequence>
<gene>
    <name evidence="1" type="ORF">QPK29_029485</name>
</gene>
<name>A0ACC7MIZ1_9BURK</name>
<dbReference type="Proteomes" id="UP001168096">
    <property type="component" value="Unassembled WGS sequence"/>
</dbReference>
<accession>A0ACC7MIZ1</accession>